<gene>
    <name evidence="5" type="ORF">SAMN04489730_4711</name>
</gene>
<keyword evidence="2" id="KW-0812">Transmembrane</keyword>
<dbReference type="RefSeq" id="WP_218177760.1">
    <property type="nucleotide sequence ID" value="NZ_FPJG01000006.1"/>
</dbReference>
<evidence type="ECO:0000259" key="3">
    <source>
        <dbReference type="Pfam" id="PF13828"/>
    </source>
</evidence>
<dbReference type="Pfam" id="PF13845">
    <property type="entry name" value="Septum_form"/>
    <property type="match status" value="1"/>
</dbReference>
<sequence>MSEQHPPGGMPPSPPQWMAMAPAPPGPRGRNGFAVASLILGILGICGFSLVLGLIFGIVALVQIGKSGQAGRGMAIAGIVLSVLWVGALTVGVIVLVKKTELLATTPTIVALQPGECYNTPAAYGLDATKVSCAEPHDGEAFATVPLKGYVAGEYPGEETLEAQAKAGCEAQRATVFGPGYTPPVEASVGVFYPDSKAWLAGKSAAVCTFQVTSDKQFTGPLRH</sequence>
<dbReference type="AlphaFoldDB" id="A0A1K1S546"/>
<feature type="transmembrane region" description="Helical" evidence="2">
    <location>
        <begin position="33"/>
        <end position="62"/>
    </location>
</feature>
<keyword evidence="2" id="KW-0472">Membrane</keyword>
<feature type="domain" description="Septum formation-related" evidence="4">
    <location>
        <begin position="115"/>
        <end position="216"/>
    </location>
</feature>
<dbReference type="EMBL" id="FPJG01000006">
    <property type="protein sequence ID" value="SFW79322.1"/>
    <property type="molecule type" value="Genomic_DNA"/>
</dbReference>
<organism evidence="5 6">
    <name type="scientific">Amycolatopsis australiensis</name>
    <dbReference type="NCBI Taxonomy" id="546364"/>
    <lineage>
        <taxon>Bacteria</taxon>
        <taxon>Bacillati</taxon>
        <taxon>Actinomycetota</taxon>
        <taxon>Actinomycetes</taxon>
        <taxon>Pseudonocardiales</taxon>
        <taxon>Pseudonocardiaceae</taxon>
        <taxon>Amycolatopsis</taxon>
    </lineage>
</organism>
<feature type="transmembrane region" description="Helical" evidence="2">
    <location>
        <begin position="74"/>
        <end position="97"/>
    </location>
</feature>
<feature type="region of interest" description="Disordered" evidence="1">
    <location>
        <begin position="1"/>
        <end position="23"/>
    </location>
</feature>
<evidence type="ECO:0000313" key="6">
    <source>
        <dbReference type="Proteomes" id="UP000182740"/>
    </source>
</evidence>
<dbReference type="Proteomes" id="UP000182740">
    <property type="component" value="Unassembled WGS sequence"/>
</dbReference>
<dbReference type="InterPro" id="IPR026004">
    <property type="entry name" value="Septum_form"/>
</dbReference>
<proteinExistence type="predicted"/>
<dbReference type="STRING" id="546364.SAMN04489730_4711"/>
<protein>
    <submittedName>
        <fullName evidence="5">Septum formation</fullName>
    </submittedName>
</protein>
<evidence type="ECO:0000313" key="5">
    <source>
        <dbReference type="EMBL" id="SFW79322.1"/>
    </source>
</evidence>
<evidence type="ECO:0000256" key="1">
    <source>
        <dbReference type="SAM" id="MobiDB-lite"/>
    </source>
</evidence>
<keyword evidence="6" id="KW-1185">Reference proteome</keyword>
<name>A0A1K1S546_9PSEU</name>
<evidence type="ECO:0000256" key="2">
    <source>
        <dbReference type="SAM" id="Phobius"/>
    </source>
</evidence>
<reference evidence="6" key="1">
    <citation type="submission" date="2016-11" db="EMBL/GenBank/DDBJ databases">
        <authorList>
            <person name="Varghese N."/>
            <person name="Submissions S."/>
        </authorList>
    </citation>
    <scope>NUCLEOTIDE SEQUENCE [LARGE SCALE GENOMIC DNA]</scope>
    <source>
        <strain evidence="6">DSM 44671</strain>
    </source>
</reference>
<keyword evidence="2" id="KW-1133">Transmembrane helix</keyword>
<dbReference type="Pfam" id="PF13828">
    <property type="entry name" value="DUF4190"/>
    <property type="match status" value="1"/>
</dbReference>
<accession>A0A1K1S546</accession>
<dbReference type="InterPro" id="IPR025241">
    <property type="entry name" value="DUF4190"/>
</dbReference>
<feature type="domain" description="DUF4190" evidence="3">
    <location>
        <begin position="34"/>
        <end position="90"/>
    </location>
</feature>
<evidence type="ECO:0000259" key="4">
    <source>
        <dbReference type="Pfam" id="PF13845"/>
    </source>
</evidence>